<protein>
    <submittedName>
        <fullName evidence="3">Lysophospholipase L1</fullName>
    </submittedName>
</protein>
<gene>
    <name evidence="3" type="ORF">SAMN05192583_3327</name>
</gene>
<dbReference type="GO" id="GO:0016788">
    <property type="term" value="F:hydrolase activity, acting on ester bonds"/>
    <property type="evidence" value="ECO:0007669"/>
    <property type="project" value="UniProtKB-ARBA"/>
</dbReference>
<dbReference type="AlphaFoldDB" id="A0A1H8ILK0"/>
<dbReference type="SUPFAM" id="SSF52266">
    <property type="entry name" value="SGNH hydrolase"/>
    <property type="match status" value="1"/>
</dbReference>
<feature type="signal peptide" evidence="1">
    <location>
        <begin position="1"/>
        <end position="27"/>
    </location>
</feature>
<dbReference type="Gene3D" id="3.40.50.1110">
    <property type="entry name" value="SGNH hydrolase"/>
    <property type="match status" value="1"/>
</dbReference>
<name>A0A1H8ILK0_9SPHN</name>
<proteinExistence type="predicted"/>
<dbReference type="InterPro" id="IPR013830">
    <property type="entry name" value="SGNH_hydro"/>
</dbReference>
<organism evidence="3 4">
    <name type="scientific">Sphingomonas gellani</name>
    <dbReference type="NCBI Taxonomy" id="1166340"/>
    <lineage>
        <taxon>Bacteria</taxon>
        <taxon>Pseudomonadati</taxon>
        <taxon>Pseudomonadota</taxon>
        <taxon>Alphaproteobacteria</taxon>
        <taxon>Sphingomonadales</taxon>
        <taxon>Sphingomonadaceae</taxon>
        <taxon>Sphingomonas</taxon>
    </lineage>
</organism>
<dbReference type="InterPro" id="IPR053140">
    <property type="entry name" value="GDSL_Rv0518-like"/>
</dbReference>
<dbReference type="InterPro" id="IPR036514">
    <property type="entry name" value="SGNH_hydro_sf"/>
</dbReference>
<keyword evidence="4" id="KW-1185">Reference proteome</keyword>
<dbReference type="PANTHER" id="PTHR43784">
    <property type="entry name" value="GDSL-LIKE LIPASE/ACYLHYDROLASE, PUTATIVE (AFU_ORTHOLOGUE AFUA_2G00820)-RELATED"/>
    <property type="match status" value="1"/>
</dbReference>
<dbReference type="CDD" id="cd01830">
    <property type="entry name" value="XynE_like"/>
    <property type="match status" value="1"/>
</dbReference>
<feature type="domain" description="SGNH hydrolase-type esterase" evidence="2">
    <location>
        <begin position="225"/>
        <end position="420"/>
    </location>
</feature>
<evidence type="ECO:0000259" key="2">
    <source>
        <dbReference type="Pfam" id="PF13472"/>
    </source>
</evidence>
<evidence type="ECO:0000313" key="3">
    <source>
        <dbReference type="EMBL" id="SEN69229.1"/>
    </source>
</evidence>
<dbReference type="PANTHER" id="PTHR43784:SF2">
    <property type="entry name" value="GDSL-LIKE LIPASE_ACYLHYDROLASE, PUTATIVE (AFU_ORTHOLOGUE AFUA_2G00820)-RELATED"/>
    <property type="match status" value="1"/>
</dbReference>
<reference evidence="4" key="1">
    <citation type="submission" date="2016-10" db="EMBL/GenBank/DDBJ databases">
        <authorList>
            <person name="Varghese N."/>
            <person name="Submissions S."/>
        </authorList>
    </citation>
    <scope>NUCLEOTIDE SEQUENCE [LARGE SCALE GENOMIC DNA]</scope>
    <source>
        <strain evidence="4">S6-262</strain>
    </source>
</reference>
<accession>A0A1H8ILK0</accession>
<feature type="chain" id="PRO_5011691878" evidence="1">
    <location>
        <begin position="28"/>
        <end position="442"/>
    </location>
</feature>
<keyword evidence="1" id="KW-0732">Signal</keyword>
<dbReference type="Proteomes" id="UP000199206">
    <property type="component" value="Unassembled WGS sequence"/>
</dbReference>
<evidence type="ECO:0000256" key="1">
    <source>
        <dbReference type="SAM" id="SignalP"/>
    </source>
</evidence>
<sequence>MTGLPKHLLWPVFWLCAWATIAQPAPAQPAMAQPAPAQAALIHTANAQRTWIASWGSAQQIPEDRNTLPDADLRNATLRQVVRLSVGGTRLRVRVSNAFGREALRIAGAHVARSADKATARIVPGTDTVVTFSGARGVTIPPGADFLSDPVTLSAPALSSIAVTMAFDAPPAGQTGHPGSRATSYLLHGDHLSDADLPGAKPVEHWYQLTGVEVETGAAPATVVALGNSITDGRGATTNGDDRWPDVLAGRLHAAKRDVSVVNMGIGGNHLLTDGLGPNVLARLDRDVFARPGVRTLVVFEGVNDLGMLSLAEVRTPEQHQQLVAAMIAAYRQIADRAHAQGVRVIGCTVTPYVGSDYYHPDAASEADRQAVNRWIRTGGAFDHVVDLDAVTRDPAHPDRLLPRYDSGDHLHPSAAGYAAIGAAFPLDQLAPASAPGRHRRF</sequence>
<dbReference type="EMBL" id="FOCF01000010">
    <property type="protein sequence ID" value="SEN69229.1"/>
    <property type="molecule type" value="Genomic_DNA"/>
</dbReference>
<dbReference type="Pfam" id="PF13472">
    <property type="entry name" value="Lipase_GDSL_2"/>
    <property type="match status" value="1"/>
</dbReference>
<dbReference type="STRING" id="1166340.SAMN05192583_3327"/>
<evidence type="ECO:0000313" key="4">
    <source>
        <dbReference type="Proteomes" id="UP000199206"/>
    </source>
</evidence>